<dbReference type="AlphaFoldDB" id="A0A813TXQ0"/>
<dbReference type="GO" id="GO:0005737">
    <property type="term" value="C:cytoplasm"/>
    <property type="evidence" value="ECO:0007669"/>
    <property type="project" value="TreeGrafter"/>
</dbReference>
<evidence type="ECO:0000313" key="21">
    <source>
        <dbReference type="Proteomes" id="UP000663879"/>
    </source>
</evidence>
<dbReference type="GO" id="GO:0043171">
    <property type="term" value="P:peptide catabolic process"/>
    <property type="evidence" value="ECO:0007669"/>
    <property type="project" value="TreeGrafter"/>
</dbReference>
<evidence type="ECO:0000256" key="12">
    <source>
        <dbReference type="ARBA" id="ARBA00023180"/>
    </source>
</evidence>
<keyword evidence="21" id="KW-1185">Reference proteome</keyword>
<dbReference type="InterPro" id="IPR024571">
    <property type="entry name" value="ERAP1-like_C_dom"/>
</dbReference>
<dbReference type="InterPro" id="IPR034016">
    <property type="entry name" value="M1_APN-typ"/>
</dbReference>
<evidence type="ECO:0000256" key="13">
    <source>
        <dbReference type="PIRSR" id="PIRSR634016-1"/>
    </source>
</evidence>
<keyword evidence="11 16" id="KW-0472">Membrane</keyword>
<dbReference type="PANTHER" id="PTHR11533:SF294">
    <property type="entry name" value="THYROTROPIN-RELEASING HORMONE-DEGRADING ECTOENZYME"/>
    <property type="match status" value="1"/>
</dbReference>
<evidence type="ECO:0000256" key="1">
    <source>
        <dbReference type="ARBA" id="ARBA00004606"/>
    </source>
</evidence>
<evidence type="ECO:0000256" key="2">
    <source>
        <dbReference type="ARBA" id="ARBA00010136"/>
    </source>
</evidence>
<keyword evidence="10 16" id="KW-0482">Metalloprotease</keyword>
<evidence type="ECO:0000259" key="17">
    <source>
        <dbReference type="Pfam" id="PF01433"/>
    </source>
</evidence>
<dbReference type="Pfam" id="PF17900">
    <property type="entry name" value="Peptidase_M1_N"/>
    <property type="match status" value="1"/>
</dbReference>
<dbReference type="EC" id="3.4.11.-" evidence="16"/>
<dbReference type="FunFam" id="1.10.390.10:FF:000016">
    <property type="entry name" value="Glutamyl aminopeptidase"/>
    <property type="match status" value="1"/>
</dbReference>
<dbReference type="GO" id="GO:0006508">
    <property type="term" value="P:proteolysis"/>
    <property type="evidence" value="ECO:0007669"/>
    <property type="project" value="UniProtKB-KW"/>
</dbReference>
<gene>
    <name evidence="20" type="ORF">OXX778_LOCUS7197</name>
</gene>
<dbReference type="Gene3D" id="1.25.50.20">
    <property type="match status" value="1"/>
</dbReference>
<evidence type="ECO:0000259" key="18">
    <source>
        <dbReference type="Pfam" id="PF11838"/>
    </source>
</evidence>
<comment type="similarity">
    <text evidence="2 16">Belongs to the peptidase M1 family.</text>
</comment>
<dbReference type="FunFam" id="2.60.40.1910:FF:000006">
    <property type="entry name" value="Aminopeptidase"/>
    <property type="match status" value="1"/>
</dbReference>
<proteinExistence type="inferred from homology"/>
<feature type="binding site" evidence="14">
    <location>
        <position position="413"/>
    </location>
    <ligand>
        <name>Zn(2+)</name>
        <dbReference type="ChEBI" id="CHEBI:29105"/>
        <note>catalytic</note>
    </ligand>
</feature>
<comment type="subcellular location">
    <subcellularLocation>
        <location evidence="1">Membrane</location>
        <topology evidence="1">Single-pass type II membrane protein</topology>
    </subcellularLocation>
</comment>
<accession>A0A813TXQ0</accession>
<comment type="caution">
    <text evidence="20">The sequence shown here is derived from an EMBL/GenBank/DDBJ whole genome shotgun (WGS) entry which is preliminary data.</text>
</comment>
<dbReference type="InterPro" id="IPR045357">
    <property type="entry name" value="Aminopeptidase_N-like_N"/>
</dbReference>
<evidence type="ECO:0000259" key="19">
    <source>
        <dbReference type="Pfam" id="PF17900"/>
    </source>
</evidence>
<feature type="domain" description="Peptidase M1 membrane alanine aminopeptidase" evidence="17">
    <location>
        <begin position="337"/>
        <end position="561"/>
    </location>
</feature>
<dbReference type="PANTHER" id="PTHR11533">
    <property type="entry name" value="PROTEASE M1 ZINC METALLOPROTEASE"/>
    <property type="match status" value="1"/>
</dbReference>
<dbReference type="SUPFAM" id="SSF63737">
    <property type="entry name" value="Leukotriene A4 hydrolase N-terminal domain"/>
    <property type="match status" value="1"/>
</dbReference>
<evidence type="ECO:0000256" key="11">
    <source>
        <dbReference type="ARBA" id="ARBA00023136"/>
    </source>
</evidence>
<feature type="binding site" evidence="14">
    <location>
        <position position="432"/>
    </location>
    <ligand>
        <name>Zn(2+)</name>
        <dbReference type="ChEBI" id="CHEBI:29105"/>
        <note>catalytic</note>
    </ligand>
</feature>
<keyword evidence="16" id="KW-0031">Aminopeptidase</keyword>
<dbReference type="FunFam" id="2.60.40.1730:FF:000012">
    <property type="entry name" value="Aminopeptidase N"/>
    <property type="match status" value="1"/>
</dbReference>
<dbReference type="GO" id="GO:0070006">
    <property type="term" value="F:metalloaminopeptidase activity"/>
    <property type="evidence" value="ECO:0007669"/>
    <property type="project" value="TreeGrafter"/>
</dbReference>
<dbReference type="Gene3D" id="2.60.40.1730">
    <property type="entry name" value="tricorn interacting facor f3 domain"/>
    <property type="match status" value="1"/>
</dbReference>
<dbReference type="GO" id="GO:0042277">
    <property type="term" value="F:peptide binding"/>
    <property type="evidence" value="ECO:0007669"/>
    <property type="project" value="TreeGrafter"/>
</dbReference>
<evidence type="ECO:0000313" key="20">
    <source>
        <dbReference type="EMBL" id="CAF0815629.1"/>
    </source>
</evidence>
<dbReference type="InterPro" id="IPR050344">
    <property type="entry name" value="Peptidase_M1_aminopeptidases"/>
</dbReference>
<evidence type="ECO:0000256" key="15">
    <source>
        <dbReference type="PIRSR" id="PIRSR634016-4"/>
    </source>
</evidence>
<keyword evidence="8" id="KW-0735">Signal-anchor</keyword>
<evidence type="ECO:0000256" key="14">
    <source>
        <dbReference type="PIRSR" id="PIRSR634016-3"/>
    </source>
</evidence>
<dbReference type="CDD" id="cd09601">
    <property type="entry name" value="M1_APN-Q_like"/>
    <property type="match status" value="1"/>
</dbReference>
<dbReference type="InterPro" id="IPR014782">
    <property type="entry name" value="Peptidase_M1_dom"/>
</dbReference>
<dbReference type="GO" id="GO:0005615">
    <property type="term" value="C:extracellular space"/>
    <property type="evidence" value="ECO:0007669"/>
    <property type="project" value="TreeGrafter"/>
</dbReference>
<feature type="transmembrane region" description="Helical" evidence="16">
    <location>
        <begin position="20"/>
        <end position="42"/>
    </location>
</feature>
<dbReference type="InterPro" id="IPR001930">
    <property type="entry name" value="Peptidase_M1"/>
</dbReference>
<keyword evidence="5 14" id="KW-0479">Metal-binding</keyword>
<feature type="site" description="Transition state stabilizer" evidence="15">
    <location>
        <position position="494"/>
    </location>
</feature>
<evidence type="ECO:0000256" key="4">
    <source>
        <dbReference type="ARBA" id="ARBA00022692"/>
    </source>
</evidence>
<dbReference type="SUPFAM" id="SSF55486">
    <property type="entry name" value="Metalloproteases ('zincins'), catalytic domain"/>
    <property type="match status" value="1"/>
</dbReference>
<dbReference type="PRINTS" id="PR00756">
    <property type="entry name" value="ALADIPTASE"/>
</dbReference>
<evidence type="ECO:0000256" key="16">
    <source>
        <dbReference type="RuleBase" id="RU364040"/>
    </source>
</evidence>
<dbReference type="Gene3D" id="2.60.40.1910">
    <property type="match status" value="1"/>
</dbReference>
<evidence type="ECO:0000256" key="9">
    <source>
        <dbReference type="ARBA" id="ARBA00022989"/>
    </source>
</evidence>
<evidence type="ECO:0000256" key="10">
    <source>
        <dbReference type="ARBA" id="ARBA00023049"/>
    </source>
</evidence>
<dbReference type="Proteomes" id="UP000663879">
    <property type="component" value="Unassembled WGS sequence"/>
</dbReference>
<keyword evidence="12" id="KW-0325">Glycoprotein</keyword>
<feature type="domain" description="ERAP1-like C-terminal" evidence="18">
    <location>
        <begin position="647"/>
        <end position="964"/>
    </location>
</feature>
<dbReference type="FunFam" id="1.25.50.20:FF:000005">
    <property type="entry name" value="Aminopeptidase N-like protein"/>
    <property type="match status" value="1"/>
</dbReference>
<sequence>MMTRLLNSNDQNKIQIGKRILIITILVFIVILVGSILATYFGKSCNTELDEKELTRQCKAYLCKNEDLFDIWHQSCPSTTTTVKPDTTTTPQTSDTFRLPEHIKPIHYDLEIKPYVGPKELYGDKAFSFEGQIEMEFLCAKPTNKVMFHQKELKLTLVKFKSEQDPDLKITNPNFEFDYKKDFVSAYFDRDCKENVNYSLTVKFEGVILDKLYGFYRSSFLDKQQQRHYLAVTKFEPTYARRAFPCFDEPAMKAEYTMRIIRPKTHKSYANNPLERTEPTNDPNWVVDHFNRTVPMSTYLVAYLIAEFDSKFTTTSKGIEVEVSGRPEAIQNGDGDFGLEEAAHILDFYADYFNVPYPLPKSTQTAIPDFNSGAMENWGLVTYRETSLLYNNKTDTIANKRRVSKVVSHELAHQWFGNLCTMLWWNDLWLNEGFASWVEYLGYNYTHPEWRDLDFFFVNQLSTFIQDSLESSHPISVEVNDPNEITSLFDGISYGKGASIIRMMNAFLTEYTFKRGVTNYLNKYQFSNAEQDNLWEELEKQGHADGTLDRSLSAKTIMDTWTLRKGYPVVTVIRDYTNNKMSLKQNWFLLNPNNSVQYTDEYAKYRWYIPFTFTQKENPNFDFETRPIWLKPEDLETKIDVSNSDGWIIGNLKHSGFYRVNYDTENWQRLIKQLEDDHTVIDPINRAQILDDTYNLGRAEVTDQLIFLNISKYLKNESDGLAFTAAFNGLDYINNMIESEYFVSTSYKNFYMSILETNYRRLDWNLDLDDANEINLQISTVYLMCKFGNKDCIAKSWEYYEKWVSSGQAIPANFKGIVYQTIAKFGNDSTWFQMLEIAKKTSDNTEKLRILRALTSTQNYNLLKYILSLSYDESVVRRQDMTALIADVASNFIGRRLAFDFIDQKWDDLLMKFGDISFTLANLVKNVLANMNTEFDMKNLDLFQKQHPNLGIASNAFKESLETVSLNKRWMDKYFESISQWLKNNGF</sequence>
<organism evidence="20 21">
    <name type="scientific">Brachionus calyciflorus</name>
    <dbReference type="NCBI Taxonomy" id="104777"/>
    <lineage>
        <taxon>Eukaryota</taxon>
        <taxon>Metazoa</taxon>
        <taxon>Spiralia</taxon>
        <taxon>Gnathifera</taxon>
        <taxon>Rotifera</taxon>
        <taxon>Eurotatoria</taxon>
        <taxon>Monogononta</taxon>
        <taxon>Pseudotrocha</taxon>
        <taxon>Ploima</taxon>
        <taxon>Brachionidae</taxon>
        <taxon>Brachionus</taxon>
    </lineage>
</organism>
<evidence type="ECO:0000256" key="3">
    <source>
        <dbReference type="ARBA" id="ARBA00022670"/>
    </source>
</evidence>
<evidence type="ECO:0000256" key="5">
    <source>
        <dbReference type="ARBA" id="ARBA00022723"/>
    </source>
</evidence>
<evidence type="ECO:0000256" key="8">
    <source>
        <dbReference type="ARBA" id="ARBA00022968"/>
    </source>
</evidence>
<dbReference type="OrthoDB" id="510539at2759"/>
<feature type="active site" description="Proton acceptor" evidence="13">
    <location>
        <position position="410"/>
    </location>
</feature>
<keyword evidence="7 14" id="KW-0862">Zinc</keyword>
<comment type="cofactor">
    <cofactor evidence="14 16">
        <name>Zn(2+)</name>
        <dbReference type="ChEBI" id="CHEBI:29105"/>
    </cofactor>
    <text evidence="14 16">Binds 1 zinc ion per subunit.</text>
</comment>
<dbReference type="InterPro" id="IPR042097">
    <property type="entry name" value="Aminopeptidase_N-like_N_sf"/>
</dbReference>
<protein>
    <recommendedName>
        <fullName evidence="16">Aminopeptidase</fullName>
        <ecNumber evidence="16">3.4.11.-</ecNumber>
    </recommendedName>
</protein>
<dbReference type="GO" id="GO:0016020">
    <property type="term" value="C:membrane"/>
    <property type="evidence" value="ECO:0007669"/>
    <property type="project" value="UniProtKB-SubCell"/>
</dbReference>
<reference evidence="20" key="1">
    <citation type="submission" date="2021-02" db="EMBL/GenBank/DDBJ databases">
        <authorList>
            <person name="Nowell W R."/>
        </authorList>
    </citation>
    <scope>NUCLEOTIDE SEQUENCE</scope>
    <source>
        <strain evidence="20">Ploen Becks lab</strain>
    </source>
</reference>
<keyword evidence="3 16" id="KW-0645">Protease</keyword>
<evidence type="ECO:0000256" key="6">
    <source>
        <dbReference type="ARBA" id="ARBA00022801"/>
    </source>
</evidence>
<dbReference type="Gene3D" id="1.10.390.10">
    <property type="entry name" value="Neutral Protease Domain 2"/>
    <property type="match status" value="1"/>
</dbReference>
<keyword evidence="6 16" id="KW-0378">Hydrolase</keyword>
<feature type="domain" description="Aminopeptidase N-like N-terminal" evidence="19">
    <location>
        <begin position="104"/>
        <end position="300"/>
    </location>
</feature>
<feature type="binding site" evidence="14">
    <location>
        <position position="409"/>
    </location>
    <ligand>
        <name>Zn(2+)</name>
        <dbReference type="ChEBI" id="CHEBI:29105"/>
        <note>catalytic</note>
    </ligand>
</feature>
<keyword evidence="9 16" id="KW-1133">Transmembrane helix</keyword>
<name>A0A813TXQ0_9BILA</name>
<dbReference type="GO" id="GO:0008270">
    <property type="term" value="F:zinc ion binding"/>
    <property type="evidence" value="ECO:0007669"/>
    <property type="project" value="UniProtKB-UniRule"/>
</dbReference>
<dbReference type="InterPro" id="IPR027268">
    <property type="entry name" value="Peptidase_M4/M1_CTD_sf"/>
</dbReference>
<evidence type="ECO:0000256" key="7">
    <source>
        <dbReference type="ARBA" id="ARBA00022833"/>
    </source>
</evidence>
<dbReference type="Pfam" id="PF01433">
    <property type="entry name" value="Peptidase_M1"/>
    <property type="match status" value="1"/>
</dbReference>
<dbReference type="Pfam" id="PF11838">
    <property type="entry name" value="ERAP1_C"/>
    <property type="match status" value="1"/>
</dbReference>
<dbReference type="EMBL" id="CAJNOC010000905">
    <property type="protein sequence ID" value="CAF0815629.1"/>
    <property type="molecule type" value="Genomic_DNA"/>
</dbReference>
<keyword evidence="4 16" id="KW-0812">Transmembrane</keyword>